<evidence type="ECO:0000259" key="2">
    <source>
        <dbReference type="PROSITE" id="PS51391"/>
    </source>
</evidence>
<dbReference type="EMBL" id="FR824296">
    <property type="protein sequence ID" value="CCA24660.1"/>
    <property type="molecule type" value="Genomic_DNA"/>
</dbReference>
<feature type="region of interest" description="Disordered" evidence="1">
    <location>
        <begin position="336"/>
        <end position="381"/>
    </location>
</feature>
<evidence type="ECO:0000256" key="1">
    <source>
        <dbReference type="SAM" id="MobiDB-lite"/>
    </source>
</evidence>
<reference evidence="3" key="1">
    <citation type="journal article" date="2011" name="PLoS Biol.">
        <title>Gene gain and loss during evolution of obligate parasitism in the white rust pathogen of Arabidopsis thaliana.</title>
        <authorList>
            <person name="Kemen E."/>
            <person name="Gardiner A."/>
            <person name="Schultz-Larsen T."/>
            <person name="Kemen A.C."/>
            <person name="Balmuth A.L."/>
            <person name="Robert-Seilaniantz A."/>
            <person name="Bailey K."/>
            <person name="Holub E."/>
            <person name="Studholme D.J."/>
            <person name="Maclean D."/>
            <person name="Jones J.D."/>
        </authorList>
    </citation>
    <scope>NUCLEOTIDE SEQUENCE</scope>
</reference>
<reference evidence="3" key="2">
    <citation type="submission" date="2011-02" db="EMBL/GenBank/DDBJ databases">
        <authorList>
            <person name="MacLean D."/>
        </authorList>
    </citation>
    <scope>NUCLEOTIDE SEQUENCE</scope>
</reference>
<protein>
    <submittedName>
        <fullName evidence="3">Uncharacterized protein AlNc14C251G9649</fullName>
    </submittedName>
</protein>
<dbReference type="Gene3D" id="1.25.40.90">
    <property type="match status" value="1"/>
</dbReference>
<feature type="compositionally biased region" description="Low complexity" evidence="1">
    <location>
        <begin position="367"/>
        <end position="381"/>
    </location>
</feature>
<name>F0WTH0_9STRA</name>
<feature type="domain" description="CID" evidence="2">
    <location>
        <begin position="198"/>
        <end position="343"/>
    </location>
</feature>
<evidence type="ECO:0000313" key="3">
    <source>
        <dbReference type="EMBL" id="CCA24660.1"/>
    </source>
</evidence>
<gene>
    <name evidence="3" type="primary">AlNc14C251G9649</name>
    <name evidence="3" type="ORF">ALNC14_108040</name>
</gene>
<proteinExistence type="predicted"/>
<dbReference type="InterPro" id="IPR008942">
    <property type="entry name" value="ENTH_VHS"/>
</dbReference>
<dbReference type="AlphaFoldDB" id="F0WTH0"/>
<dbReference type="PROSITE" id="PS51391">
    <property type="entry name" value="CID"/>
    <property type="match status" value="1"/>
</dbReference>
<accession>F0WTH0</accession>
<organism evidence="3">
    <name type="scientific">Albugo laibachii Nc14</name>
    <dbReference type="NCBI Taxonomy" id="890382"/>
    <lineage>
        <taxon>Eukaryota</taxon>
        <taxon>Sar</taxon>
        <taxon>Stramenopiles</taxon>
        <taxon>Oomycota</taxon>
        <taxon>Peronosporomycetes</taxon>
        <taxon>Albuginales</taxon>
        <taxon>Albuginaceae</taxon>
        <taxon>Albugo</taxon>
    </lineage>
</organism>
<dbReference type="HOGENOM" id="CLU_342399_0_0_1"/>
<sequence>MSINAEEKASCSISQQLLVVPRRPHNTKSASTIDDNWNLDIRFQDRAFKVVGRLPVEKRQFLKELPKKLGLHTRAKVHTIPPRGIFCKFFSDSFHHMEKMKRYMEDNRCALCEHFVLRVYNCTLFMILPSTLETLSCLKRLKRTGASANSIQSLCTDKDGVAIGFIVMEENPELVERLHQNEKRILELTDTAESISKNVGDALLNFELLLDQLDTKASSAIQVCSNFIIQHQNQYADALCERLCTASDMLHSSKSKANLVFVAHEVVKHVRAHFPQEERNEKMKQSRVIGALERVLCHLTESLPKKLLESPNVMAVFDYWDKWKLMYRRAKVSSAKVSHKDRGNDQDVSSMEDTMHEPQSGKSGAGLSSVSTSPEETTSPLLPVATQSVRPGVSDLIEAAGIQAGVWEVYLSRATEAELEELKLAMQYNFDHHALNTWESVVIGGSGRRNGEFFLHHYVKTNMPALLNPSKGALLDVKQGQQINARSKSEIMLESFVCTWDLDDIAVKAIMDVEVKIIEDIWKKMEVKQCFKPSAFVFGTVRKIKSNQFAANPSVITIMEKISSTDQNWDETAINSEVIRVFQLDKVARNALHKLHRKEDLCRIIKSLCDRCRQRMVANPSVHVVKLVKALEAEYNPKKGYSVAMRSQLSKQFKLSTSAVGEKQEKKRKLDKTGGYQAKSEVLEEAFIKHVDMSDAELAAMKEKIPKPPRLRFKKVDLSTVTHQEVNENGTVGVAISGIPNAGRGLFNLSSHSWPAFSVVCIFGSRRISQEMHHDGLNKVARCGELGDTFVIVNGVVREVETFQIQYGHRLVTFDGLVDAEGSMGGFPNDRVYQYPESIYWDASSFYNNCILVPGCLIEPNDTIGPIRLDQLYIVTWKEVHVREEFFLAYGTSYYEDDYENIKR</sequence>
<dbReference type="InterPro" id="IPR006569">
    <property type="entry name" value="CID_dom"/>
</dbReference>